<protein>
    <recommendedName>
        <fullName evidence="14">Vta1 C-terminal domain-containing protein</fullName>
    </recommendedName>
</protein>
<dbReference type="GO" id="GO:0010008">
    <property type="term" value="C:endosome membrane"/>
    <property type="evidence" value="ECO:0007669"/>
    <property type="project" value="UniProtKB-SubCell"/>
</dbReference>
<comment type="caution">
    <text evidence="12">The sequence shown here is derived from an EMBL/GenBank/DDBJ whole genome shotgun (WGS) entry which is preliminary data.</text>
</comment>
<dbReference type="Gene3D" id="1.20.5.420">
    <property type="entry name" value="Immunoglobulin FC, subunit C"/>
    <property type="match status" value="1"/>
</dbReference>
<evidence type="ECO:0000256" key="1">
    <source>
        <dbReference type="ARBA" id="ARBA00004481"/>
    </source>
</evidence>
<dbReference type="InterPro" id="IPR041212">
    <property type="entry name" value="Vta1_C"/>
</dbReference>
<dbReference type="GO" id="GO:0032511">
    <property type="term" value="P:late endosome to vacuole transport via multivesicular body sorting pathway"/>
    <property type="evidence" value="ECO:0007669"/>
    <property type="project" value="InterPro"/>
</dbReference>
<dbReference type="PANTHER" id="PTHR46009:SF1">
    <property type="entry name" value="VACUOLAR PROTEIN SORTING-ASSOCIATED PROTEIN VTA1 HOMOLOG"/>
    <property type="match status" value="1"/>
</dbReference>
<dbReference type="InterPro" id="IPR039431">
    <property type="entry name" value="Vta1/CALS_N"/>
</dbReference>
<keyword evidence="4" id="KW-0813">Transport</keyword>
<dbReference type="Proteomes" id="UP000788993">
    <property type="component" value="Unassembled WGS sequence"/>
</dbReference>
<name>A0A9P8P073_9ASCO</name>
<gene>
    <name evidence="12" type="ORF">OGATHE_004383</name>
</gene>
<proteinExistence type="inferred from homology"/>
<keyword evidence="13" id="KW-1185">Reference proteome</keyword>
<keyword evidence="6" id="KW-0967">Endosome</keyword>
<evidence type="ECO:0000259" key="11">
    <source>
        <dbReference type="Pfam" id="PF18097"/>
    </source>
</evidence>
<keyword evidence="8" id="KW-0472">Membrane</keyword>
<dbReference type="EMBL" id="JAEUBD010001266">
    <property type="protein sequence ID" value="KAH3662807.1"/>
    <property type="molecule type" value="Genomic_DNA"/>
</dbReference>
<evidence type="ECO:0000256" key="3">
    <source>
        <dbReference type="ARBA" id="ARBA00007895"/>
    </source>
</evidence>
<dbReference type="InterPro" id="IPR044538">
    <property type="entry name" value="Vta1-like"/>
</dbReference>
<feature type="compositionally biased region" description="Acidic residues" evidence="9">
    <location>
        <begin position="165"/>
        <end position="176"/>
    </location>
</feature>
<evidence type="ECO:0008006" key="14">
    <source>
        <dbReference type="Google" id="ProtNLM"/>
    </source>
</evidence>
<evidence type="ECO:0000256" key="2">
    <source>
        <dbReference type="ARBA" id="ARBA00004496"/>
    </source>
</evidence>
<evidence type="ECO:0000256" key="8">
    <source>
        <dbReference type="ARBA" id="ARBA00023136"/>
    </source>
</evidence>
<sequence>MSVPEGLKIIEPFVKRAGELTGVQPSIAYLCKLYAAELILDNQLHQKSKEIEQYALQLLDDIEQEKVAIKESSSKSFGIINDPASSFKLIWGFATAIFDRSFKEVANHTASKKTVENFKAALDFYQVLNLWPEQLKDKQQELEKYQKYAKFHAARILKAIKNGEDPNDYATPEEEREVASWEETGEKKPETPSLALPNPPSEINSPEKPPTDTPVESSPPALPSAPDSLEDSLNLPAAPAIIKEEPNKLGLPKTPAKVPDLPAPKPEAKLESQSQPKAPAKPVLSKQDIQQMMQTDEIIAQAQKRARFAISALNYEDIETAIKELQLALELLKGN</sequence>
<evidence type="ECO:0000313" key="13">
    <source>
        <dbReference type="Proteomes" id="UP000788993"/>
    </source>
</evidence>
<dbReference type="Gene3D" id="1.25.40.270">
    <property type="entry name" value="Vacuolar protein sorting-associated protein vta1"/>
    <property type="match status" value="1"/>
</dbReference>
<accession>A0A9P8P073</accession>
<dbReference type="GO" id="GO:0015031">
    <property type="term" value="P:protein transport"/>
    <property type="evidence" value="ECO:0007669"/>
    <property type="project" value="UniProtKB-KW"/>
</dbReference>
<evidence type="ECO:0000259" key="10">
    <source>
        <dbReference type="Pfam" id="PF04652"/>
    </source>
</evidence>
<feature type="domain" description="Vta1/callose synthase N-terminal" evidence="10">
    <location>
        <begin position="10"/>
        <end position="162"/>
    </location>
</feature>
<dbReference type="Pfam" id="PF04652">
    <property type="entry name" value="Vta1"/>
    <property type="match status" value="1"/>
</dbReference>
<organism evidence="12 13">
    <name type="scientific">Ogataea polymorpha</name>
    <dbReference type="NCBI Taxonomy" id="460523"/>
    <lineage>
        <taxon>Eukaryota</taxon>
        <taxon>Fungi</taxon>
        <taxon>Dikarya</taxon>
        <taxon>Ascomycota</taxon>
        <taxon>Saccharomycotina</taxon>
        <taxon>Pichiomycetes</taxon>
        <taxon>Pichiales</taxon>
        <taxon>Pichiaceae</taxon>
        <taxon>Ogataea</taxon>
    </lineage>
</organism>
<feature type="region of interest" description="Disordered" evidence="9">
    <location>
        <begin position="163"/>
        <end position="287"/>
    </location>
</feature>
<evidence type="ECO:0000256" key="6">
    <source>
        <dbReference type="ARBA" id="ARBA00022753"/>
    </source>
</evidence>
<evidence type="ECO:0000256" key="9">
    <source>
        <dbReference type="SAM" id="MobiDB-lite"/>
    </source>
</evidence>
<evidence type="ECO:0000256" key="5">
    <source>
        <dbReference type="ARBA" id="ARBA00022490"/>
    </source>
</evidence>
<dbReference type="AlphaFoldDB" id="A0A9P8P073"/>
<dbReference type="GO" id="GO:0005771">
    <property type="term" value="C:multivesicular body"/>
    <property type="evidence" value="ECO:0007669"/>
    <property type="project" value="TreeGrafter"/>
</dbReference>
<reference evidence="12" key="2">
    <citation type="submission" date="2021-01" db="EMBL/GenBank/DDBJ databases">
        <authorList>
            <person name="Schikora-Tamarit M.A."/>
        </authorList>
    </citation>
    <scope>NUCLEOTIDE SEQUENCE</scope>
    <source>
        <strain evidence="12">NCAIM Y.01608</strain>
    </source>
</reference>
<evidence type="ECO:0000256" key="4">
    <source>
        <dbReference type="ARBA" id="ARBA00022448"/>
    </source>
</evidence>
<dbReference type="Pfam" id="PF18097">
    <property type="entry name" value="Vta1_C"/>
    <property type="match status" value="1"/>
</dbReference>
<comment type="subcellular location">
    <subcellularLocation>
        <location evidence="2">Cytoplasm</location>
    </subcellularLocation>
    <subcellularLocation>
        <location evidence="1">Endosome membrane</location>
        <topology evidence="1">Peripheral membrane protein</topology>
    </subcellularLocation>
</comment>
<evidence type="ECO:0000313" key="12">
    <source>
        <dbReference type="EMBL" id="KAH3662807.1"/>
    </source>
</evidence>
<feature type="domain" description="Vta1 C-terminal" evidence="11">
    <location>
        <begin position="297"/>
        <end position="332"/>
    </location>
</feature>
<evidence type="ECO:0000256" key="7">
    <source>
        <dbReference type="ARBA" id="ARBA00022927"/>
    </source>
</evidence>
<dbReference type="InterPro" id="IPR023175">
    <property type="entry name" value="Vta1/CALS_N_sf"/>
</dbReference>
<keyword evidence="7" id="KW-0653">Protein transport</keyword>
<reference evidence="12" key="1">
    <citation type="journal article" date="2021" name="Open Biol.">
        <title>Shared evolutionary footprints suggest mitochondrial oxidative damage underlies multiple complex I losses in fungi.</title>
        <authorList>
            <person name="Schikora-Tamarit M.A."/>
            <person name="Marcet-Houben M."/>
            <person name="Nosek J."/>
            <person name="Gabaldon T."/>
        </authorList>
    </citation>
    <scope>NUCLEOTIDE SEQUENCE</scope>
    <source>
        <strain evidence="12">NCAIM Y.01608</strain>
    </source>
</reference>
<keyword evidence="5" id="KW-0963">Cytoplasm</keyword>
<comment type="similarity">
    <text evidence="3">Belongs to the VTA1 family.</text>
</comment>
<dbReference type="PANTHER" id="PTHR46009">
    <property type="entry name" value="VACUOLAR PROTEIN SORTING-ASSOCIATED PROTEIN VTA1 HOMOLOG"/>
    <property type="match status" value="1"/>
</dbReference>